<dbReference type="SUPFAM" id="SSF53098">
    <property type="entry name" value="Ribonuclease H-like"/>
    <property type="match status" value="1"/>
</dbReference>
<proteinExistence type="predicted"/>
<dbReference type="InterPro" id="IPR012337">
    <property type="entry name" value="RNaseH-like_sf"/>
</dbReference>
<dbReference type="AlphaFoldDB" id="A0A9P6TB06"/>
<gene>
    <name evidence="1" type="ORF">CROQUDRAFT_108667</name>
</gene>
<comment type="caution">
    <text evidence="1">The sequence shown here is derived from an EMBL/GenBank/DDBJ whole genome shotgun (WGS) entry which is preliminary data.</text>
</comment>
<name>A0A9P6TB06_9BASI</name>
<accession>A0A9P6TB06</accession>
<dbReference type="Proteomes" id="UP000886653">
    <property type="component" value="Unassembled WGS sequence"/>
</dbReference>
<evidence type="ECO:0000313" key="2">
    <source>
        <dbReference type="Proteomes" id="UP000886653"/>
    </source>
</evidence>
<protein>
    <recommendedName>
        <fullName evidence="3">RNase H type-1 domain-containing protein</fullName>
    </recommendedName>
</protein>
<dbReference type="OrthoDB" id="2507389at2759"/>
<sequence length="281" mass="31683">MFQAMLANARAEPWSEPCSEIGNVELNREEVKKTVLEQVQQEDDKGALVMLTDGSFIERKGSGAAYATELETFRESLGPMDGISNYEAEAIALAIFYDNQAALHLVNNPTKQGTAQYIAEEVHVILERIKIPIRLYWSPGHEGIKLNEAADEAAKTGDEEQTEITNLRYSLNRQAAAIFQLRSGHSPLRHHLSRAKTGISPLCPSCGIPETTAHFLVYCKKSSKQRRTFRNRLRKQGLKVDFQSASRLLDTPSVFPFLADYIEDTNRFPNLRKYTHNVETQ</sequence>
<evidence type="ECO:0008006" key="3">
    <source>
        <dbReference type="Google" id="ProtNLM"/>
    </source>
</evidence>
<organism evidence="1 2">
    <name type="scientific">Cronartium quercuum f. sp. fusiforme G11</name>
    <dbReference type="NCBI Taxonomy" id="708437"/>
    <lineage>
        <taxon>Eukaryota</taxon>
        <taxon>Fungi</taxon>
        <taxon>Dikarya</taxon>
        <taxon>Basidiomycota</taxon>
        <taxon>Pucciniomycotina</taxon>
        <taxon>Pucciniomycetes</taxon>
        <taxon>Pucciniales</taxon>
        <taxon>Coleosporiaceae</taxon>
        <taxon>Cronartium</taxon>
    </lineage>
</organism>
<keyword evidence="2" id="KW-1185">Reference proteome</keyword>
<dbReference type="Gene3D" id="3.30.420.10">
    <property type="entry name" value="Ribonuclease H-like superfamily/Ribonuclease H"/>
    <property type="match status" value="1"/>
</dbReference>
<evidence type="ECO:0000313" key="1">
    <source>
        <dbReference type="EMBL" id="KAG0144143.1"/>
    </source>
</evidence>
<dbReference type="GO" id="GO:0003676">
    <property type="term" value="F:nucleic acid binding"/>
    <property type="evidence" value="ECO:0007669"/>
    <property type="project" value="InterPro"/>
</dbReference>
<dbReference type="InterPro" id="IPR036397">
    <property type="entry name" value="RNaseH_sf"/>
</dbReference>
<dbReference type="CDD" id="cd09276">
    <property type="entry name" value="Rnase_HI_RT_non_LTR"/>
    <property type="match status" value="1"/>
</dbReference>
<reference evidence="1" key="1">
    <citation type="submission" date="2013-11" db="EMBL/GenBank/DDBJ databases">
        <title>Genome sequence of the fusiform rust pathogen reveals effectors for host alternation and coevolution with pine.</title>
        <authorList>
            <consortium name="DOE Joint Genome Institute"/>
            <person name="Smith K."/>
            <person name="Pendleton A."/>
            <person name="Kubisiak T."/>
            <person name="Anderson C."/>
            <person name="Salamov A."/>
            <person name="Aerts A."/>
            <person name="Riley R."/>
            <person name="Clum A."/>
            <person name="Lindquist E."/>
            <person name="Ence D."/>
            <person name="Campbell M."/>
            <person name="Kronenberg Z."/>
            <person name="Feau N."/>
            <person name="Dhillon B."/>
            <person name="Hamelin R."/>
            <person name="Burleigh J."/>
            <person name="Smith J."/>
            <person name="Yandell M."/>
            <person name="Nelson C."/>
            <person name="Grigoriev I."/>
            <person name="Davis J."/>
        </authorList>
    </citation>
    <scope>NUCLEOTIDE SEQUENCE</scope>
    <source>
        <strain evidence="1">G11</strain>
    </source>
</reference>
<dbReference type="EMBL" id="MU167301">
    <property type="protein sequence ID" value="KAG0144143.1"/>
    <property type="molecule type" value="Genomic_DNA"/>
</dbReference>